<reference evidence="2" key="2">
    <citation type="submission" date="2025-08" db="UniProtKB">
        <authorList>
            <consortium name="Ensembl"/>
        </authorList>
    </citation>
    <scope>IDENTIFICATION</scope>
</reference>
<dbReference type="AlphaFoldDB" id="A0AAY4DP64"/>
<dbReference type="PANTHER" id="PTHR33332">
    <property type="entry name" value="REVERSE TRANSCRIPTASE DOMAIN-CONTAINING PROTEIN"/>
    <property type="match status" value="1"/>
</dbReference>
<dbReference type="Ensembl" id="ENSDCDT00010057416.1">
    <property type="protein sequence ID" value="ENSDCDP00010047198.1"/>
    <property type="gene ID" value="ENSDCDG00010028617.1"/>
</dbReference>
<dbReference type="PROSITE" id="PS50878">
    <property type="entry name" value="RT_POL"/>
    <property type="match status" value="1"/>
</dbReference>
<dbReference type="Proteomes" id="UP000694580">
    <property type="component" value="Chromosome 16"/>
</dbReference>
<reference evidence="2" key="3">
    <citation type="submission" date="2025-09" db="UniProtKB">
        <authorList>
            <consortium name="Ensembl"/>
        </authorList>
    </citation>
    <scope>IDENTIFICATION</scope>
</reference>
<dbReference type="GeneTree" id="ENSGT01040000240375"/>
<dbReference type="InterPro" id="IPR043502">
    <property type="entry name" value="DNA/RNA_pol_sf"/>
</dbReference>
<dbReference type="SUPFAM" id="SSF56672">
    <property type="entry name" value="DNA/RNA polymerases"/>
    <property type="match status" value="1"/>
</dbReference>
<name>A0AAY4DP64_9TELE</name>
<keyword evidence="3" id="KW-1185">Reference proteome</keyword>
<feature type="domain" description="Reverse transcriptase" evidence="1">
    <location>
        <begin position="1"/>
        <end position="177"/>
    </location>
</feature>
<evidence type="ECO:0000313" key="3">
    <source>
        <dbReference type="Proteomes" id="UP000694580"/>
    </source>
</evidence>
<accession>A0AAY4DP64</accession>
<dbReference type="Pfam" id="PF00078">
    <property type="entry name" value="RVT_1"/>
    <property type="match status" value="1"/>
</dbReference>
<sequence length="304" mass="33512">MMDDLRAARAARRSSVLVLLDLSAAFDTVNHEILLTTLSDLGVTGTVLDWFTSYLHDRSFKVSWGGETSVLSRVTTGVPQGSVLGPLLFSIYTRSLGHIIQSHGFSYISYADDTQFYPSFPPEDATIATKISACLSDISAWMSEQHLQLNLSKTEILIFPGNNSPQQNLSIQIGSLLLTPTASAKSLGVWIDDKLSLNHHVAAISRSCRFTLYNIRKIRSFLSQQATQLLVQAMVISKLDYCNSLLAGASAVTIKPLQMIQNMAARLIFNQPKYTHVTPLLTSLHWLPVAARIEFKSLMLPTGL</sequence>
<evidence type="ECO:0000313" key="2">
    <source>
        <dbReference type="Ensembl" id="ENSDCDP00010047198.1"/>
    </source>
</evidence>
<evidence type="ECO:0000259" key="1">
    <source>
        <dbReference type="PROSITE" id="PS50878"/>
    </source>
</evidence>
<organism evidence="2 3">
    <name type="scientific">Denticeps clupeoides</name>
    <name type="common">denticle herring</name>
    <dbReference type="NCBI Taxonomy" id="299321"/>
    <lineage>
        <taxon>Eukaryota</taxon>
        <taxon>Metazoa</taxon>
        <taxon>Chordata</taxon>
        <taxon>Craniata</taxon>
        <taxon>Vertebrata</taxon>
        <taxon>Euteleostomi</taxon>
        <taxon>Actinopterygii</taxon>
        <taxon>Neopterygii</taxon>
        <taxon>Teleostei</taxon>
        <taxon>Clupei</taxon>
        <taxon>Clupeiformes</taxon>
        <taxon>Denticipitoidei</taxon>
        <taxon>Denticipitidae</taxon>
        <taxon>Denticeps</taxon>
    </lineage>
</organism>
<proteinExistence type="predicted"/>
<protein>
    <recommendedName>
        <fullName evidence="1">Reverse transcriptase domain-containing protein</fullName>
    </recommendedName>
</protein>
<dbReference type="InterPro" id="IPR000477">
    <property type="entry name" value="RT_dom"/>
</dbReference>
<reference evidence="2 3" key="1">
    <citation type="submission" date="2020-06" db="EMBL/GenBank/DDBJ databases">
        <authorList>
            <consortium name="Wellcome Sanger Institute Data Sharing"/>
        </authorList>
    </citation>
    <scope>NUCLEOTIDE SEQUENCE [LARGE SCALE GENOMIC DNA]</scope>
</reference>